<evidence type="ECO:0000313" key="1">
    <source>
        <dbReference type="EMBL" id="CCQ43115.1"/>
    </source>
</evidence>
<gene>
    <name evidence="1" type="primary">FGFR2</name>
</gene>
<dbReference type="ChiTaRS" id="FGFR2">
    <property type="organism name" value="human"/>
</dbReference>
<accession>L8E779</accession>
<dbReference type="AlphaFoldDB" id="L8E779"/>
<name>L8E779_HUMAN</name>
<dbReference type="OrthoDB" id="5984265at2759"/>
<protein>
    <submittedName>
        <fullName evidence="1">Alternative protein FGFR2</fullName>
    </submittedName>
</protein>
<dbReference type="EMBL" id="HF583618">
    <property type="protein sequence ID" value="CCQ43115.1"/>
    <property type="molecule type" value="Genomic_DNA"/>
</dbReference>
<reference evidence="1" key="1">
    <citation type="journal article" date="2013" name="PLoS ONE">
        <title>Direct detection of alternative open reading frames translation products in human significantly expands the proteome.</title>
        <authorList>
            <person name="Vanderperre B."/>
            <person name="Lucier J.-F."/>
            <person name="Motard J."/>
            <person name="Tremblay G."/>
            <person name="Vanderperre S."/>
            <person name="Wisztorski M."/>
            <person name="Salzet M."/>
            <person name="Boisvert F.-M."/>
            <person name="Roucou X."/>
        </authorList>
    </citation>
    <scope>NUCLEOTIDE SEQUENCE</scope>
</reference>
<sequence>MSQMPSHPEMMRMTPMVRKILSVRTVTTREHHTGPTQKRWKSGSMLCLRPTLSSFAAQPGGTQCQPCGG</sequence>
<organism evidence="1">
    <name type="scientific">Homo sapiens</name>
    <name type="common">Human</name>
    <dbReference type="NCBI Taxonomy" id="9606"/>
    <lineage>
        <taxon>Eukaryota</taxon>
        <taxon>Metazoa</taxon>
        <taxon>Chordata</taxon>
        <taxon>Craniata</taxon>
        <taxon>Vertebrata</taxon>
        <taxon>Euteleostomi</taxon>
        <taxon>Mammalia</taxon>
        <taxon>Eutheria</taxon>
        <taxon>Euarchontoglires</taxon>
        <taxon>Primates</taxon>
        <taxon>Haplorrhini</taxon>
        <taxon>Catarrhini</taxon>
        <taxon>Hominidae</taxon>
        <taxon>Homo</taxon>
    </lineage>
</organism>
<proteinExistence type="predicted"/>